<comment type="caution">
    <text evidence="10">The sequence shown here is derived from an EMBL/GenBank/DDBJ whole genome shotgun (WGS) entry which is preliminary data.</text>
</comment>
<keyword evidence="4 6" id="KW-0378">Hydrolase</keyword>
<dbReference type="InterPro" id="IPR023828">
    <property type="entry name" value="Peptidase_S8_Ser-AS"/>
</dbReference>
<evidence type="ECO:0000256" key="8">
    <source>
        <dbReference type="SAM" id="Phobius"/>
    </source>
</evidence>
<dbReference type="EMBL" id="WSRP01000022">
    <property type="protein sequence ID" value="MVX57111.1"/>
    <property type="molecule type" value="Genomic_DNA"/>
</dbReference>
<dbReference type="SUPFAM" id="SSF52743">
    <property type="entry name" value="Subtilisin-like"/>
    <property type="match status" value="1"/>
</dbReference>
<evidence type="ECO:0000256" key="6">
    <source>
        <dbReference type="PROSITE-ProRule" id="PRU01240"/>
    </source>
</evidence>
<dbReference type="InterPro" id="IPR013425">
    <property type="entry name" value="Autotrns_rpt"/>
</dbReference>
<dbReference type="InterPro" id="IPR036709">
    <property type="entry name" value="Autotransporte_beta_dom_sf"/>
</dbReference>
<dbReference type="Gene3D" id="2.40.128.130">
    <property type="entry name" value="Autotransporter beta-domain"/>
    <property type="match status" value="1"/>
</dbReference>
<dbReference type="InterPro" id="IPR051048">
    <property type="entry name" value="Peptidase_S8/S53_subtilisin"/>
</dbReference>
<keyword evidence="3" id="KW-0732">Signal</keyword>
<keyword evidence="8" id="KW-0472">Membrane</keyword>
<evidence type="ECO:0000256" key="7">
    <source>
        <dbReference type="SAM" id="MobiDB-lite"/>
    </source>
</evidence>
<proteinExistence type="inferred from homology"/>
<dbReference type="PRINTS" id="PR00723">
    <property type="entry name" value="SUBTILISIN"/>
</dbReference>
<accession>A0A6L6YNV7</accession>
<evidence type="ECO:0000313" key="11">
    <source>
        <dbReference type="Proteomes" id="UP000472580"/>
    </source>
</evidence>
<feature type="transmembrane region" description="Helical" evidence="8">
    <location>
        <begin position="32"/>
        <end position="52"/>
    </location>
</feature>
<dbReference type="InterPro" id="IPR022398">
    <property type="entry name" value="Peptidase_S8_His-AS"/>
</dbReference>
<dbReference type="PANTHER" id="PTHR43399">
    <property type="entry name" value="SUBTILISIN-RELATED"/>
    <property type="match status" value="1"/>
</dbReference>
<keyword evidence="2 6" id="KW-0645">Protease</keyword>
<dbReference type="PROSITE" id="PS00137">
    <property type="entry name" value="SUBTILASE_HIS"/>
    <property type="match status" value="1"/>
</dbReference>
<dbReference type="Pfam" id="PF03797">
    <property type="entry name" value="Autotransporter"/>
    <property type="match status" value="1"/>
</dbReference>
<dbReference type="OrthoDB" id="5760545at2"/>
<dbReference type="SMART" id="SM00869">
    <property type="entry name" value="Autotransporter"/>
    <property type="match status" value="1"/>
</dbReference>
<protein>
    <submittedName>
        <fullName evidence="10">Autotransporter domain-containing protein</fullName>
    </submittedName>
</protein>
<dbReference type="InterPro" id="IPR036852">
    <property type="entry name" value="Peptidase_S8/S53_dom_sf"/>
</dbReference>
<comment type="similarity">
    <text evidence="1 6">Belongs to the peptidase S8 family.</text>
</comment>
<dbReference type="PROSITE" id="PS00138">
    <property type="entry name" value="SUBTILASE_SER"/>
    <property type="match status" value="1"/>
</dbReference>
<name>A0A6L6YNV7_9BURK</name>
<feature type="domain" description="Autotransporter" evidence="9">
    <location>
        <begin position="872"/>
        <end position="1146"/>
    </location>
</feature>
<keyword evidence="5 6" id="KW-0720">Serine protease</keyword>
<gene>
    <name evidence="10" type="ORF">E5987_07810</name>
</gene>
<dbReference type="SUPFAM" id="SSF103515">
    <property type="entry name" value="Autotransporter"/>
    <property type="match status" value="1"/>
</dbReference>
<sequence length="1146" mass="121351">MNKAFKAIWSDARQSFVTTSEKQNSHGKRAKVSVAICAAMLAFGGAASAAYVETGTLGDKASWETAEYQKDWGLAAMHASSAYALGFNGQGLTVGVMDSGALLSHPDLAGGRITGTVVSGEYGSDGNRYPQSVVTVIYAGQDVEPTKGQPFTKGETFEVTGDWMMGVNDTHGTHVTGTVGANRDGNEMHGVSWGSNIIVGNTGATDNNNYGPFQDYEYFYQGWKALADKLVADNGAERGGVINNSWGTNIRIGILQQYKNGKWTTVNSLPTVAEVQEAMKQANAGTAAAPVEGDVRVSFSGHIPTNDVAQAEYEYFYHNKMYGGTNKSFVDAAWDAVKGTKVVQIFTTGNRDSNNPFYRPLFPYFNPEAESQWIAVAGLRRVAGKDGAPDTYRLYDTFNEAGLGKWWTVAAPGASIYSTNVNSTTGAPGYQSSSGTSMAAPHVAGAMGVLMSRYASMDATQVRDVMFTTANHKNPDGTDMQGWNNKDGSTPAEGEVSDAMGWGVPDLEKGMYGPGQFLGKFDYNLNSTPLDVWTNDISEVALKQREKEDLAWMEQTKNGTDLSGDYELGENFVVGDGDGDFTNHVISADDAEAWRAAYYQKRAEAIQNKIDNGLYNGSLVKRGAGTLVMTGQNSYTGGTTVEEGQLFGFTESFGSGAVNVNGGTFGVLATYNDQFTQKGELHSVVGGVSRAEAQKATVVVNDGGTFAVIADQDVQLKSLTFNEGAQITVGSLTNDAFEQAWDGNAQVGTVTAETLEGANNAIVTPDYALVDHTITVDGNKITGVLEKSDKTLADYANNGNGVSVANALMADEALFSGLVSATKDEARQTIASLANDIHVTANAMTVANGQSLVRAIKDQAIGIDGAARVADVDDGRARLWMSAVGNWSKMDRAGSSKLKSDFYTGLVGLEADINVNNKVGVFFGAGKTKFKGGADGKIDSDDLHFGIYGQSKISDVRLNYGFAYSQQDRDAGTALFYRNQAFASSPSYNAKLAQVFGEVAYTGLNLGTVNVEPYVGLAWMHLSADGFSTDYAGGKASTSFDSQNLAVTNVGARVKVPFEAGAAKLKAVADVNWTQYMGDTRGKSTLKLGNGATAKIQSEKLSAVAAVGVGLEAQLGKSASLGVSYYGAFGSKIKSNGVGATFKLAF</sequence>
<evidence type="ECO:0000256" key="5">
    <source>
        <dbReference type="ARBA" id="ARBA00022825"/>
    </source>
</evidence>
<feature type="region of interest" description="Disordered" evidence="7">
    <location>
        <begin position="472"/>
        <end position="496"/>
    </location>
</feature>
<evidence type="ECO:0000313" key="10">
    <source>
        <dbReference type="EMBL" id="MVX57111.1"/>
    </source>
</evidence>
<dbReference type="InterPro" id="IPR024973">
    <property type="entry name" value="ESPR"/>
</dbReference>
<dbReference type="GO" id="GO:0004252">
    <property type="term" value="F:serine-type endopeptidase activity"/>
    <property type="evidence" value="ECO:0007669"/>
    <property type="project" value="UniProtKB-UniRule"/>
</dbReference>
<dbReference type="InterPro" id="IPR015500">
    <property type="entry name" value="Peptidase_S8_subtilisin-rel"/>
</dbReference>
<dbReference type="Pfam" id="PF00082">
    <property type="entry name" value="Peptidase_S8"/>
    <property type="match status" value="1"/>
</dbReference>
<organism evidence="10 11">
    <name type="scientific">Parasutterella muris</name>
    <dbReference type="NCBI Taxonomy" id="2565572"/>
    <lineage>
        <taxon>Bacteria</taxon>
        <taxon>Pseudomonadati</taxon>
        <taxon>Pseudomonadota</taxon>
        <taxon>Betaproteobacteria</taxon>
        <taxon>Burkholderiales</taxon>
        <taxon>Sutterellaceae</taxon>
        <taxon>Parasutterella</taxon>
    </lineage>
</organism>
<dbReference type="InterPro" id="IPR005546">
    <property type="entry name" value="Autotransporte_beta"/>
</dbReference>
<dbReference type="Gene3D" id="3.40.50.200">
    <property type="entry name" value="Peptidase S8/S53 domain"/>
    <property type="match status" value="1"/>
</dbReference>
<dbReference type="AlphaFoldDB" id="A0A6L6YNV7"/>
<evidence type="ECO:0000256" key="2">
    <source>
        <dbReference type="ARBA" id="ARBA00022670"/>
    </source>
</evidence>
<evidence type="ECO:0000256" key="4">
    <source>
        <dbReference type="ARBA" id="ARBA00022801"/>
    </source>
</evidence>
<feature type="active site" description="Charge relay system" evidence="6">
    <location>
        <position position="171"/>
    </location>
</feature>
<keyword evidence="8" id="KW-1133">Transmembrane helix</keyword>
<dbReference type="Proteomes" id="UP000472580">
    <property type="component" value="Unassembled WGS sequence"/>
</dbReference>
<feature type="active site" description="Charge relay system" evidence="6">
    <location>
        <position position="98"/>
    </location>
</feature>
<evidence type="ECO:0000256" key="3">
    <source>
        <dbReference type="ARBA" id="ARBA00022729"/>
    </source>
</evidence>
<dbReference type="PROSITE" id="PS51208">
    <property type="entry name" value="AUTOTRANSPORTER"/>
    <property type="match status" value="1"/>
</dbReference>
<dbReference type="InterPro" id="IPR000209">
    <property type="entry name" value="Peptidase_S8/S53_dom"/>
</dbReference>
<dbReference type="PROSITE" id="PS51892">
    <property type="entry name" value="SUBTILASE"/>
    <property type="match status" value="1"/>
</dbReference>
<dbReference type="InterPro" id="IPR034061">
    <property type="entry name" value="Peptidases_S8_Autotransporter"/>
</dbReference>
<evidence type="ECO:0000259" key="9">
    <source>
        <dbReference type="PROSITE" id="PS51208"/>
    </source>
</evidence>
<dbReference type="NCBIfam" id="TIGR02601">
    <property type="entry name" value="autotrns_rpt"/>
    <property type="match status" value="1"/>
</dbReference>
<dbReference type="RefSeq" id="WP_160335539.1">
    <property type="nucleotide sequence ID" value="NZ_WSRP01000022.1"/>
</dbReference>
<keyword evidence="8" id="KW-0812">Transmembrane</keyword>
<dbReference type="Pfam" id="PF13018">
    <property type="entry name" value="ESPR"/>
    <property type="match status" value="1"/>
</dbReference>
<feature type="active site" description="Charge relay system" evidence="6">
    <location>
        <position position="437"/>
    </location>
</feature>
<evidence type="ECO:0000256" key="1">
    <source>
        <dbReference type="ARBA" id="ARBA00011073"/>
    </source>
</evidence>
<dbReference type="PANTHER" id="PTHR43399:SF4">
    <property type="entry name" value="CELL WALL-ASSOCIATED PROTEASE"/>
    <property type="match status" value="1"/>
</dbReference>
<reference evidence="10 11" key="1">
    <citation type="submission" date="2019-12" db="EMBL/GenBank/DDBJ databases">
        <title>Microbes associate with the intestines of laboratory mice.</title>
        <authorList>
            <person name="Navarre W."/>
            <person name="Wong E."/>
        </authorList>
    </citation>
    <scope>NUCLEOTIDE SEQUENCE [LARGE SCALE GENOMIC DNA]</scope>
    <source>
        <strain evidence="10 11">NM82_D38</strain>
    </source>
</reference>
<dbReference type="CDD" id="cd04848">
    <property type="entry name" value="Peptidases_S8_Autotransporter_serine_protease_like"/>
    <property type="match status" value="1"/>
</dbReference>
<keyword evidence="11" id="KW-1185">Reference proteome</keyword>
<dbReference type="GO" id="GO:0006508">
    <property type="term" value="P:proteolysis"/>
    <property type="evidence" value="ECO:0007669"/>
    <property type="project" value="UniProtKB-KW"/>
</dbReference>
<dbReference type="Pfam" id="PF12951">
    <property type="entry name" value="PATR"/>
    <property type="match status" value="1"/>
</dbReference>